<comment type="caution">
    <text evidence="2">The sequence shown here is derived from an EMBL/GenBank/DDBJ whole genome shotgun (WGS) entry which is preliminary data.</text>
</comment>
<dbReference type="EMBL" id="BQFW01000014">
    <property type="protein sequence ID" value="GJJ77674.1"/>
    <property type="molecule type" value="Genomic_DNA"/>
</dbReference>
<accession>A0A9P3HJ30</accession>
<feature type="compositionally biased region" description="Polar residues" evidence="1">
    <location>
        <begin position="619"/>
        <end position="628"/>
    </location>
</feature>
<feature type="region of interest" description="Disordered" evidence="1">
    <location>
        <begin position="327"/>
        <end position="351"/>
    </location>
</feature>
<feature type="compositionally biased region" description="Low complexity" evidence="1">
    <location>
        <begin position="226"/>
        <end position="237"/>
    </location>
</feature>
<dbReference type="OrthoDB" id="2449891at2759"/>
<feature type="compositionally biased region" description="Polar residues" evidence="1">
    <location>
        <begin position="329"/>
        <end position="348"/>
    </location>
</feature>
<gene>
    <name evidence="2" type="ORF">EMPS_10033</name>
</gene>
<reference evidence="2" key="2">
    <citation type="journal article" date="2022" name="Microbiol. Resour. Announc.">
        <title>Whole-Genome Sequence of Entomortierella parvispora E1425, a Mucoromycotan Fungus Associated with Burkholderiaceae-Related Endosymbiotic Bacteria.</title>
        <authorList>
            <person name="Herlambang A."/>
            <person name="Guo Y."/>
            <person name="Takashima Y."/>
            <person name="Narisawa K."/>
            <person name="Ohta H."/>
            <person name="Nishizawa T."/>
        </authorList>
    </citation>
    <scope>NUCLEOTIDE SEQUENCE</scope>
    <source>
        <strain evidence="2">E1425</strain>
    </source>
</reference>
<organism evidence="2 3">
    <name type="scientific">Entomortierella parvispora</name>
    <dbReference type="NCBI Taxonomy" id="205924"/>
    <lineage>
        <taxon>Eukaryota</taxon>
        <taxon>Fungi</taxon>
        <taxon>Fungi incertae sedis</taxon>
        <taxon>Mucoromycota</taxon>
        <taxon>Mortierellomycotina</taxon>
        <taxon>Mortierellomycetes</taxon>
        <taxon>Mortierellales</taxon>
        <taxon>Mortierellaceae</taxon>
        <taxon>Entomortierella</taxon>
    </lineage>
</organism>
<feature type="compositionally biased region" description="Polar residues" evidence="1">
    <location>
        <begin position="195"/>
        <end position="206"/>
    </location>
</feature>
<evidence type="ECO:0000313" key="2">
    <source>
        <dbReference type="EMBL" id="GJJ77674.1"/>
    </source>
</evidence>
<feature type="region of interest" description="Disordered" evidence="1">
    <location>
        <begin position="139"/>
        <end position="300"/>
    </location>
</feature>
<reference evidence="2" key="1">
    <citation type="submission" date="2021-11" db="EMBL/GenBank/DDBJ databases">
        <authorList>
            <person name="Herlambang A."/>
            <person name="Guo Y."/>
            <person name="Takashima Y."/>
            <person name="Nishizawa T."/>
        </authorList>
    </citation>
    <scope>NUCLEOTIDE SEQUENCE</scope>
    <source>
        <strain evidence="2">E1425</strain>
    </source>
</reference>
<proteinExistence type="predicted"/>
<feature type="region of interest" description="Disordered" evidence="1">
    <location>
        <begin position="371"/>
        <end position="410"/>
    </location>
</feature>
<feature type="compositionally biased region" description="Basic residues" evidence="1">
    <location>
        <begin position="242"/>
        <end position="253"/>
    </location>
</feature>
<dbReference type="Proteomes" id="UP000827284">
    <property type="component" value="Unassembled WGS sequence"/>
</dbReference>
<protein>
    <submittedName>
        <fullName evidence="2">Uncharacterized protein</fullName>
    </submittedName>
</protein>
<evidence type="ECO:0000256" key="1">
    <source>
        <dbReference type="SAM" id="MobiDB-lite"/>
    </source>
</evidence>
<feature type="compositionally biased region" description="Polar residues" evidence="1">
    <location>
        <begin position="371"/>
        <end position="380"/>
    </location>
</feature>
<feature type="region of interest" description="Disordered" evidence="1">
    <location>
        <begin position="448"/>
        <end position="473"/>
    </location>
</feature>
<feature type="compositionally biased region" description="Low complexity" evidence="1">
    <location>
        <begin position="461"/>
        <end position="473"/>
    </location>
</feature>
<feature type="compositionally biased region" description="Low complexity" evidence="1">
    <location>
        <begin position="175"/>
        <end position="194"/>
    </location>
</feature>
<sequence length="628" mass="67043">MEMGKNTFAPGPRRRLSRAPTPHSLADDSSVPPIVCEHQPQASSISLDISKDMSVQADSARIDAVASSVGPDGLPVIHPRNGGASDPEFKLSDATNSWVSAQIPPSIPPLSDRLRLFASLSRMSAEEIEVARQTEVNTLNNHRFSAPTESERAAISATTVTGKRKSKSSPPPSPLMSSLSQTSASSPSPPTLTTAISGSDTPTSPSYLADDETEDNYASDTSLTGSPQPSSSSQVSSARGNPQKRRRLDKKRTRDISSSAGDQSPKSPMSIVHHQTAPHCHQKDAPFSSQGKAKKTVRFDESRNTVLDYDSSSTIALSDEDVYRMIHSGASSPPRNTTDRNPPSSLSSLDHGLMRSPWLAWSAELNRESKPTSLDTAPITSQSSHSSVSLISSSSSVDKKEEGAEGPVVSAQARATGMAQLWSPPRLRLSFSDISSANNATIAAAKAETFPSTPPLEDGSSPDPALWSSAPSSPIAPRIPLLQRYATLPMSSTPSFGSSDARLLLQYESLSSGLSEEVEETRQDETISEGQKDGHSSSPERSLLTRFHRTRLTSPPRRSPMKGEFLHAQAAGAGSHPYRRDDSNARGSSTRGTPPRLVRSASLSTPDIARTPSLRREASSTSLLDVLL</sequence>
<feature type="region of interest" description="Disordered" evidence="1">
    <location>
        <begin position="513"/>
        <end position="628"/>
    </location>
</feature>
<dbReference type="AlphaFoldDB" id="A0A9P3HJ30"/>
<feature type="region of interest" description="Disordered" evidence="1">
    <location>
        <begin position="68"/>
        <end position="89"/>
    </location>
</feature>
<name>A0A9P3HJ30_9FUNG</name>
<feature type="compositionally biased region" description="Basic and acidic residues" evidence="1">
    <location>
        <begin position="520"/>
        <end position="535"/>
    </location>
</feature>
<feature type="compositionally biased region" description="Low complexity" evidence="1">
    <location>
        <begin position="381"/>
        <end position="396"/>
    </location>
</feature>
<evidence type="ECO:0000313" key="3">
    <source>
        <dbReference type="Proteomes" id="UP000827284"/>
    </source>
</evidence>
<keyword evidence="3" id="KW-1185">Reference proteome</keyword>
<feature type="region of interest" description="Disordered" evidence="1">
    <location>
        <begin position="1"/>
        <end position="43"/>
    </location>
</feature>
<feature type="compositionally biased region" description="Polar residues" evidence="1">
    <location>
        <begin position="256"/>
        <end position="267"/>
    </location>
</feature>